<evidence type="ECO:0008006" key="4">
    <source>
        <dbReference type="Google" id="ProtNLM"/>
    </source>
</evidence>
<accession>A0A4R8PU64</accession>
<name>A0A4R8PU64_9PEZI</name>
<reference evidence="2 3" key="1">
    <citation type="submission" date="2018-11" db="EMBL/GenBank/DDBJ databases">
        <title>Genome sequence and assembly of Colletotrichum spinosum.</title>
        <authorList>
            <person name="Gan P."/>
            <person name="Shirasu K."/>
        </authorList>
    </citation>
    <scope>NUCLEOTIDE SEQUENCE [LARGE SCALE GENOMIC DNA]</scope>
    <source>
        <strain evidence="2 3">CBS 515.97</strain>
    </source>
</reference>
<protein>
    <recommendedName>
        <fullName evidence="4">Glycine-rich domain-containing protein 1</fullName>
    </recommendedName>
</protein>
<organism evidence="2 3">
    <name type="scientific">Colletotrichum spinosum</name>
    <dbReference type="NCBI Taxonomy" id="1347390"/>
    <lineage>
        <taxon>Eukaryota</taxon>
        <taxon>Fungi</taxon>
        <taxon>Dikarya</taxon>
        <taxon>Ascomycota</taxon>
        <taxon>Pezizomycotina</taxon>
        <taxon>Sordariomycetes</taxon>
        <taxon>Hypocreomycetidae</taxon>
        <taxon>Glomerellales</taxon>
        <taxon>Glomerellaceae</taxon>
        <taxon>Colletotrichum</taxon>
        <taxon>Colletotrichum orbiculare species complex</taxon>
    </lineage>
</organism>
<sequence>MKPITIFEDPWPEKKEEIPLESAAIAHVDLVEIFLKLVPLFNQDEHEEFDMQALAWSEWRYIAYIRFLDVYGVSPHDCPPPWDVAIIWYCHLLSPCHFHRHLWDNRHISYGMNHHHFPVSKMLDLYKSGKWTHKKTKKMWDRWNRKLPRTLVPKTPFVLWDSPPPQEEKRRSSIFTSLLPSKKSTDRKREQPERIVNCYSTWCQISGKTQWDIEDYTDFRAGVRSESCLRYNDHKLRGGQCELMPWPTLHDLKDVLGRQVAFWKAALRARDSDPEFLSRENLDKARGDYERFIKLPGKPPKMKGAGAKVRVDMDALPAREVVEPRPRNREFVPLTLAIDLLWHTHRLYPANYWVWSFATAGRLIDYEHTSSAVGARLILEETRRAWKSRNGVQHPTKYAMDEPGMEAYIPDAAVVPPGHPARAKAMWVLGGMNPVRERKRYSKGYYTVFDGVFVPFDGGGGGGDGGGGGGGDGGGCGGDGGGGGGGGGGGE</sequence>
<proteinExistence type="predicted"/>
<feature type="region of interest" description="Disordered" evidence="1">
    <location>
        <begin position="464"/>
        <end position="491"/>
    </location>
</feature>
<gene>
    <name evidence="2" type="ORF">C8035_v003937</name>
</gene>
<dbReference type="PANTHER" id="PTHR34365">
    <property type="entry name" value="ENOLASE (DUF1399)"/>
    <property type="match status" value="1"/>
</dbReference>
<keyword evidence="3" id="KW-1185">Reference proteome</keyword>
<evidence type="ECO:0000313" key="2">
    <source>
        <dbReference type="EMBL" id="TDZ28928.1"/>
    </source>
</evidence>
<dbReference type="InterPro" id="IPR009836">
    <property type="entry name" value="GRDP-like"/>
</dbReference>
<comment type="caution">
    <text evidence="2">The sequence shown here is derived from an EMBL/GenBank/DDBJ whole genome shotgun (WGS) entry which is preliminary data.</text>
</comment>
<evidence type="ECO:0000256" key="1">
    <source>
        <dbReference type="SAM" id="MobiDB-lite"/>
    </source>
</evidence>
<dbReference type="EMBL" id="QAPG01000385">
    <property type="protein sequence ID" value="TDZ28928.1"/>
    <property type="molecule type" value="Genomic_DNA"/>
</dbReference>
<evidence type="ECO:0000313" key="3">
    <source>
        <dbReference type="Proteomes" id="UP000295083"/>
    </source>
</evidence>
<dbReference type="Proteomes" id="UP000295083">
    <property type="component" value="Unassembled WGS sequence"/>
</dbReference>
<dbReference type="AlphaFoldDB" id="A0A4R8PU64"/>
<dbReference type="PANTHER" id="PTHR34365:SF7">
    <property type="entry name" value="GLYCINE-RICH DOMAIN-CONTAINING PROTEIN 1"/>
    <property type="match status" value="1"/>
</dbReference>